<dbReference type="PANTHER" id="PTHR36932:SF1">
    <property type="entry name" value="CAPSULAR POLYSACCHARIDE BIOSYNTHESIS PROTEIN"/>
    <property type="match status" value="1"/>
</dbReference>
<dbReference type="RefSeq" id="WP_252081712.1">
    <property type="nucleotide sequence ID" value="NZ_CP092418.1"/>
</dbReference>
<dbReference type="InterPro" id="IPR053158">
    <property type="entry name" value="CapK_Type1_Caps_Biosynth"/>
</dbReference>
<dbReference type="PANTHER" id="PTHR36932">
    <property type="entry name" value="CAPSULAR POLYSACCHARIDE BIOSYNTHESIS PROTEIN"/>
    <property type="match status" value="1"/>
</dbReference>
<name>A0ABY4V8Q9_9GAMM</name>
<dbReference type="InterPro" id="IPR042099">
    <property type="entry name" value="ANL_N_sf"/>
</dbReference>
<evidence type="ECO:0000259" key="1">
    <source>
        <dbReference type="Pfam" id="PF00501"/>
    </source>
</evidence>
<evidence type="ECO:0000313" key="3">
    <source>
        <dbReference type="Proteomes" id="UP001055658"/>
    </source>
</evidence>
<reference evidence="2" key="1">
    <citation type="submission" date="2022-02" db="EMBL/GenBank/DDBJ databases">
        <title>Coral-associated bacteria.</title>
        <authorList>
            <person name="Tang K."/>
            <person name="Wang X."/>
        </authorList>
    </citation>
    <scope>NUCLEOTIDE SEQUENCE</scope>
    <source>
        <strain evidence="2">SCSIO 43006</strain>
    </source>
</reference>
<organism evidence="2 3">
    <name type="scientific">Microbulbifer variabilis</name>
    <dbReference type="NCBI Taxonomy" id="266805"/>
    <lineage>
        <taxon>Bacteria</taxon>
        <taxon>Pseudomonadati</taxon>
        <taxon>Pseudomonadota</taxon>
        <taxon>Gammaproteobacteria</taxon>
        <taxon>Cellvibrionales</taxon>
        <taxon>Microbulbiferaceae</taxon>
        <taxon>Microbulbifer</taxon>
    </lineage>
</organism>
<dbReference type="Pfam" id="PF00501">
    <property type="entry name" value="AMP-binding"/>
    <property type="match status" value="1"/>
</dbReference>
<proteinExistence type="predicted"/>
<accession>A0ABY4V8Q9</accession>
<gene>
    <name evidence="2" type="ORF">MJO52_11015</name>
</gene>
<dbReference type="InterPro" id="IPR000873">
    <property type="entry name" value="AMP-dep_synth/lig_dom"/>
</dbReference>
<protein>
    <submittedName>
        <fullName evidence="2">AMP-binding protein</fullName>
    </submittedName>
</protein>
<evidence type="ECO:0000313" key="2">
    <source>
        <dbReference type="EMBL" id="USD19613.1"/>
    </source>
</evidence>
<sequence>MTIGHLDWSQLLHHARSISEQGGLSVPPNANRIEDLPISGPKEILKVTKALAKTEGAILMSSGGTTGNPKLAYTPFHQATQRLLQQWKPLGPGDVLLNLFNPGRLWGAHYFIQTLAEKSRAITAPVGPFTPTETGAWLETFRKIEINALAGAPTGLADFAQGILDGNCKLNIKTIIWMAEPWTEKKFNTVRMTFPNAGFWCDYGSVETNSIAVNEPECDRDTYHLLADQLIEPDDHGALLTRIGDGWTVPVIRYRLGDLIRQATCPCGQPNALLIEGRADDDVSLCSAILSVRNILAIAREEDGVEEAQLILTKSGETRKSASELTLAYTGITEPDIVRKRILVEIHNLASVVQQYPGAFSTKRVERLMRVKRTNKVPPIIQADDINL</sequence>
<dbReference type="Gene3D" id="3.40.50.12780">
    <property type="entry name" value="N-terminal domain of ligase-like"/>
    <property type="match status" value="1"/>
</dbReference>
<dbReference type="EMBL" id="CP092418">
    <property type="protein sequence ID" value="USD19613.1"/>
    <property type="molecule type" value="Genomic_DNA"/>
</dbReference>
<dbReference type="SUPFAM" id="SSF56801">
    <property type="entry name" value="Acetyl-CoA synthetase-like"/>
    <property type="match status" value="1"/>
</dbReference>
<keyword evidence="3" id="KW-1185">Reference proteome</keyword>
<feature type="domain" description="AMP-dependent synthetase/ligase" evidence="1">
    <location>
        <begin position="47"/>
        <end position="276"/>
    </location>
</feature>
<dbReference type="Proteomes" id="UP001055658">
    <property type="component" value="Chromosome"/>
</dbReference>